<dbReference type="Pfam" id="PF00005">
    <property type="entry name" value="ABC_tran"/>
    <property type="match status" value="1"/>
</dbReference>
<protein>
    <recommendedName>
        <fullName evidence="10">ABC transporter domain-containing protein</fullName>
    </recommendedName>
</protein>
<dbReference type="InterPro" id="IPR003439">
    <property type="entry name" value="ABC_transporter-like_ATP-bd"/>
</dbReference>
<dbReference type="Pfam" id="PF12698">
    <property type="entry name" value="ABC2_membrane_3"/>
    <property type="match status" value="1"/>
</dbReference>
<feature type="compositionally biased region" description="Basic residues" evidence="8">
    <location>
        <begin position="1266"/>
        <end position="1276"/>
    </location>
</feature>
<dbReference type="EMBL" id="JAIVGD010000013">
    <property type="protein sequence ID" value="KAH0764094.1"/>
    <property type="molecule type" value="Genomic_DNA"/>
</dbReference>
<evidence type="ECO:0000256" key="1">
    <source>
        <dbReference type="ARBA" id="ARBA00004141"/>
    </source>
</evidence>
<evidence type="ECO:0000256" key="5">
    <source>
        <dbReference type="ARBA" id="ARBA00022840"/>
    </source>
</evidence>
<reference evidence="11 12" key="1">
    <citation type="journal article" date="2021" name="bioRxiv">
        <title>Chromosome-scale and haplotype-resolved genome assembly of a tetraploid potato cultivar.</title>
        <authorList>
            <person name="Sun H."/>
            <person name="Jiao W.-B."/>
            <person name="Krause K."/>
            <person name="Campoy J.A."/>
            <person name="Goel M."/>
            <person name="Folz-Donahue K."/>
            <person name="Kukat C."/>
            <person name="Huettel B."/>
            <person name="Schneeberger K."/>
        </authorList>
    </citation>
    <scope>NUCLEOTIDE SEQUENCE [LARGE SCALE GENOMIC DNA]</scope>
    <source>
        <strain evidence="11">SolTubOtavaFocal</strain>
        <tissue evidence="11">Leaves</tissue>
    </source>
</reference>
<feature type="compositionally biased region" description="Basic and acidic residues" evidence="8">
    <location>
        <begin position="1213"/>
        <end position="1225"/>
    </location>
</feature>
<feature type="transmembrane region" description="Helical" evidence="9">
    <location>
        <begin position="269"/>
        <end position="293"/>
    </location>
</feature>
<feature type="compositionally biased region" description="Low complexity" evidence="8">
    <location>
        <begin position="1032"/>
        <end position="1045"/>
    </location>
</feature>
<dbReference type="InterPro" id="IPR003593">
    <property type="entry name" value="AAA+_ATPase"/>
</dbReference>
<dbReference type="Pfam" id="PF25158">
    <property type="entry name" value="ABCA11_C"/>
    <property type="match status" value="1"/>
</dbReference>
<gene>
    <name evidence="11" type="ORF">KY290_020167</name>
</gene>
<feature type="region of interest" description="Disordered" evidence="8">
    <location>
        <begin position="957"/>
        <end position="1049"/>
    </location>
</feature>
<keyword evidence="5" id="KW-0067">ATP-binding</keyword>
<evidence type="ECO:0000256" key="9">
    <source>
        <dbReference type="SAM" id="Phobius"/>
    </source>
</evidence>
<feature type="transmembrane region" description="Helical" evidence="9">
    <location>
        <begin position="30"/>
        <end position="49"/>
    </location>
</feature>
<feature type="compositionally biased region" description="Polar residues" evidence="8">
    <location>
        <begin position="1233"/>
        <end position="1253"/>
    </location>
</feature>
<evidence type="ECO:0000256" key="3">
    <source>
        <dbReference type="ARBA" id="ARBA00022692"/>
    </source>
</evidence>
<dbReference type="PANTHER" id="PTHR19229:SF205">
    <property type="entry name" value="ABC TRANSPORTER A FAMILY MEMBER 1-RELATED"/>
    <property type="match status" value="1"/>
</dbReference>
<keyword evidence="7 9" id="KW-0472">Membrane</keyword>
<evidence type="ECO:0000259" key="10">
    <source>
        <dbReference type="PROSITE" id="PS50893"/>
    </source>
</evidence>
<dbReference type="SMART" id="SM00382">
    <property type="entry name" value="AAA"/>
    <property type="match status" value="1"/>
</dbReference>
<dbReference type="CDD" id="cd03263">
    <property type="entry name" value="ABC_subfamily_A"/>
    <property type="match status" value="1"/>
</dbReference>
<dbReference type="Gene3D" id="3.40.50.300">
    <property type="entry name" value="P-loop containing nucleotide triphosphate hydrolases"/>
    <property type="match status" value="1"/>
</dbReference>
<feature type="region of interest" description="Disordered" evidence="8">
    <location>
        <begin position="1167"/>
        <end position="1309"/>
    </location>
</feature>
<evidence type="ECO:0000313" key="12">
    <source>
        <dbReference type="Proteomes" id="UP000826656"/>
    </source>
</evidence>
<dbReference type="InterPro" id="IPR013525">
    <property type="entry name" value="ABC2_TM"/>
</dbReference>
<evidence type="ECO:0000256" key="7">
    <source>
        <dbReference type="ARBA" id="ARBA00023136"/>
    </source>
</evidence>
<dbReference type="InterPro" id="IPR056788">
    <property type="entry name" value="ABCA2/9/11_C"/>
</dbReference>
<name>A0ABQ7VKI5_SOLTU</name>
<feature type="transmembrane region" description="Helical" evidence="9">
    <location>
        <begin position="339"/>
        <end position="360"/>
    </location>
</feature>
<accession>A0ABQ7VKI5</accession>
<feature type="transmembrane region" description="Helical" evidence="9">
    <location>
        <begin position="305"/>
        <end position="327"/>
    </location>
</feature>
<keyword evidence="12" id="KW-1185">Reference proteome</keyword>
<comment type="caution">
    <text evidence="11">The sequence shown here is derived from an EMBL/GenBank/DDBJ whole genome shotgun (WGS) entry which is preliminary data.</text>
</comment>
<evidence type="ECO:0000256" key="6">
    <source>
        <dbReference type="ARBA" id="ARBA00022989"/>
    </source>
</evidence>
<dbReference type="PROSITE" id="PS50893">
    <property type="entry name" value="ABC_TRANSPORTER_2"/>
    <property type="match status" value="1"/>
</dbReference>
<feature type="compositionally biased region" description="Polar residues" evidence="8">
    <location>
        <begin position="959"/>
        <end position="971"/>
    </location>
</feature>
<dbReference type="PROSITE" id="PS00211">
    <property type="entry name" value="ABC_TRANSPORTER_1"/>
    <property type="match status" value="1"/>
</dbReference>
<dbReference type="InterPro" id="IPR026082">
    <property type="entry name" value="ABCA"/>
</dbReference>
<comment type="similarity">
    <text evidence="2">Belongs to the ABC transporter superfamily. ABCA family. CPR flippase (TC 3.A.1.211) subfamily.</text>
</comment>
<dbReference type="Proteomes" id="UP000826656">
    <property type="component" value="Unassembled WGS sequence"/>
</dbReference>
<dbReference type="SUPFAM" id="SSF52540">
    <property type="entry name" value="P-loop containing nucleoside triphosphate hydrolases"/>
    <property type="match status" value="1"/>
</dbReference>
<feature type="transmembrane region" description="Helical" evidence="9">
    <location>
        <begin position="231"/>
        <end position="249"/>
    </location>
</feature>
<feature type="domain" description="ABC transporter" evidence="10">
    <location>
        <begin position="517"/>
        <end position="762"/>
    </location>
</feature>
<dbReference type="InterPro" id="IPR017871">
    <property type="entry name" value="ABC_transporter-like_CS"/>
</dbReference>
<evidence type="ECO:0000313" key="11">
    <source>
        <dbReference type="EMBL" id="KAH0764094.1"/>
    </source>
</evidence>
<keyword evidence="4" id="KW-0547">Nucleotide-binding</keyword>
<sequence length="1309" mass="144264">MEVQRGFLLLKQQYKALIKKNYLVAWRNKMATFLQLFASLFFIFLLFIIQRAIEARFSDSTSYKDVRDPEPLVSPPIPPCEDKNFITFPCYDFVWSGSQSPKIGQIVNGIMANNPGRSIPSSKVLSFRTRDEVDDWLFKNPMRCPGALHFVERNASVISYGIQTNSTPVANRGVFEDPTFTFQIPLQLAAEREIARSLIGDPNFSWVVSLKEFAHPAFEVFSALRTIGPTFFLAVAMFGFVFQINALIIEKELKLRQAMTMMGLYDTAYWLSWFTWEGFITLLSSLFTVLFGMMFQFDFFLNNNFAVVFLLFFLFQLNMVGFAYMVSAFISKSSSTTTVGFFIFIIGFMTQLVTAFGFPYSENFSKSYRIIWSLFPPNLLAQGLQLLAGATATPEDPGVSWSGRTKCAFNDTECVITMNEIYIWLVSTFFLWFVLAIYLDNTIPNISGVRKSAFYFLNPGFWTGKSGNKVKEGSVCSCTGSVPALDSIIPDDEDVLEEENIVKRQAMQGEVDSNVAVQLHGLVKIFPGTTKMGCCKCQRKSPFHAIKGLWVNLAKDQLFCLLGPNGAGKTTTINCLTGITPVTAGDALIYGESIRSSAGMSNIRSMIGVCPQFDILWDALSGQEHLHIFASIKGLPPGLIKEVVEKSLAEVKLTQAARMRAGSYSGGMKRRLSVAIALIGEPKLVILDEPTTGMDPITRRHVWDIIEDAKKGRAIILTTHSMEEADILSDRIGIMAKGRLRCIGTSIRLKSRFGTGFIANVSFSGGTNGTPDREDTLSTSQPEAVKQFFKSRLDVVPTEENKSFLTFIIPHAKEKLLTDFFAELQDRDKEFGISDIQLGLTTLEEVFLNIARQAELEDVAEGSSATLTLNTGHSLQIPIGARFVKIPGTESAENPIGTMVEVYWDQDDSGRLCISGHSPDMPIPAHVQLRDPPTDTSSRGFLRKRKQIQGTVIDPAQITGATNAKRSSSATKLLRYPLRSGTKTKEEKPPLTDASNSSVPRRGKPASSVSKSISVLDLGKERSAAKPPRRLSIQSKSSASPASRAVGTITPISEARAKRSVINQGKTNTPLSALAKSSTGKESNRLSSALYWLSQIKLSESAAKHSISLGFFKLALEAGCEPLQRLRDELKSYVQRHSLLDLGEPVQQLFESYNISHDFEQLQVSETCSHAPQDGTPSSDDEVHSSSSVAGTEKSEPEVVTKDAIETWQVAEPTKETSSRKDVATKNHKTVSKIATTPNSTEVAATPKSTEVSGTIKKKLENPKQRPNKNKAKRQGNKSAGVEGPANAGTAEISLPEDKENMDAPQSEV</sequence>
<evidence type="ECO:0000256" key="4">
    <source>
        <dbReference type="ARBA" id="ARBA00022741"/>
    </source>
</evidence>
<keyword evidence="3 9" id="KW-0812">Transmembrane</keyword>
<comment type="subcellular location">
    <subcellularLocation>
        <location evidence="1">Membrane</location>
        <topology evidence="1">Multi-pass membrane protein</topology>
    </subcellularLocation>
</comment>
<proteinExistence type="inferred from homology"/>
<evidence type="ECO:0000256" key="2">
    <source>
        <dbReference type="ARBA" id="ARBA00008526"/>
    </source>
</evidence>
<organism evidence="11 12">
    <name type="scientific">Solanum tuberosum</name>
    <name type="common">Potato</name>
    <dbReference type="NCBI Taxonomy" id="4113"/>
    <lineage>
        <taxon>Eukaryota</taxon>
        <taxon>Viridiplantae</taxon>
        <taxon>Streptophyta</taxon>
        <taxon>Embryophyta</taxon>
        <taxon>Tracheophyta</taxon>
        <taxon>Spermatophyta</taxon>
        <taxon>Magnoliopsida</taxon>
        <taxon>eudicotyledons</taxon>
        <taxon>Gunneridae</taxon>
        <taxon>Pentapetalae</taxon>
        <taxon>asterids</taxon>
        <taxon>lamiids</taxon>
        <taxon>Solanales</taxon>
        <taxon>Solanaceae</taxon>
        <taxon>Solanoideae</taxon>
        <taxon>Solaneae</taxon>
        <taxon>Solanum</taxon>
    </lineage>
</organism>
<evidence type="ECO:0000256" key="8">
    <source>
        <dbReference type="SAM" id="MobiDB-lite"/>
    </source>
</evidence>
<dbReference type="InterPro" id="IPR027417">
    <property type="entry name" value="P-loop_NTPase"/>
</dbReference>
<keyword evidence="6 9" id="KW-1133">Transmembrane helix</keyword>
<feature type="compositionally biased region" description="Basic and acidic residues" evidence="8">
    <location>
        <begin position="1193"/>
        <end position="1205"/>
    </location>
</feature>
<dbReference type="PANTHER" id="PTHR19229">
    <property type="entry name" value="ATP-BINDING CASSETTE TRANSPORTER SUBFAMILY A ABCA"/>
    <property type="match status" value="1"/>
</dbReference>
<feature type="transmembrane region" description="Helical" evidence="9">
    <location>
        <begin position="421"/>
        <end position="439"/>
    </location>
</feature>